<proteinExistence type="predicted"/>
<evidence type="ECO:0008006" key="5">
    <source>
        <dbReference type="Google" id="ProtNLM"/>
    </source>
</evidence>
<dbReference type="AlphaFoldDB" id="A0A3N4I625"/>
<feature type="compositionally biased region" description="Basic and acidic residues" evidence="1">
    <location>
        <begin position="174"/>
        <end position="201"/>
    </location>
</feature>
<dbReference type="EMBL" id="ML119684">
    <property type="protein sequence ID" value="RPA80876.1"/>
    <property type="molecule type" value="Genomic_DNA"/>
</dbReference>
<reference evidence="3 4" key="1">
    <citation type="journal article" date="2018" name="Nat. Ecol. Evol.">
        <title>Pezizomycetes genomes reveal the molecular basis of ectomycorrhizal truffle lifestyle.</title>
        <authorList>
            <person name="Murat C."/>
            <person name="Payen T."/>
            <person name="Noel B."/>
            <person name="Kuo A."/>
            <person name="Morin E."/>
            <person name="Chen J."/>
            <person name="Kohler A."/>
            <person name="Krizsan K."/>
            <person name="Balestrini R."/>
            <person name="Da Silva C."/>
            <person name="Montanini B."/>
            <person name="Hainaut M."/>
            <person name="Levati E."/>
            <person name="Barry K.W."/>
            <person name="Belfiori B."/>
            <person name="Cichocki N."/>
            <person name="Clum A."/>
            <person name="Dockter R.B."/>
            <person name="Fauchery L."/>
            <person name="Guy J."/>
            <person name="Iotti M."/>
            <person name="Le Tacon F."/>
            <person name="Lindquist E.A."/>
            <person name="Lipzen A."/>
            <person name="Malagnac F."/>
            <person name="Mello A."/>
            <person name="Molinier V."/>
            <person name="Miyauchi S."/>
            <person name="Poulain J."/>
            <person name="Riccioni C."/>
            <person name="Rubini A."/>
            <person name="Sitrit Y."/>
            <person name="Splivallo R."/>
            <person name="Traeger S."/>
            <person name="Wang M."/>
            <person name="Zifcakova L."/>
            <person name="Wipf D."/>
            <person name="Zambonelli A."/>
            <person name="Paolocci F."/>
            <person name="Nowrousian M."/>
            <person name="Ottonello S."/>
            <person name="Baldrian P."/>
            <person name="Spatafora J.W."/>
            <person name="Henrissat B."/>
            <person name="Nagy L.G."/>
            <person name="Aury J.M."/>
            <person name="Wincker P."/>
            <person name="Grigoriev I.V."/>
            <person name="Bonfante P."/>
            <person name="Martin F.M."/>
        </authorList>
    </citation>
    <scope>NUCLEOTIDE SEQUENCE [LARGE SCALE GENOMIC DNA]</scope>
    <source>
        <strain evidence="3 4">RN42</strain>
    </source>
</reference>
<evidence type="ECO:0000313" key="4">
    <source>
        <dbReference type="Proteomes" id="UP000275078"/>
    </source>
</evidence>
<evidence type="ECO:0000313" key="3">
    <source>
        <dbReference type="EMBL" id="RPA80876.1"/>
    </source>
</evidence>
<evidence type="ECO:0000256" key="1">
    <source>
        <dbReference type="SAM" id="MobiDB-lite"/>
    </source>
</evidence>
<accession>A0A3N4I625</accession>
<keyword evidence="2" id="KW-0732">Signal</keyword>
<evidence type="ECO:0000256" key="2">
    <source>
        <dbReference type="SAM" id="SignalP"/>
    </source>
</evidence>
<feature type="signal peptide" evidence="2">
    <location>
        <begin position="1"/>
        <end position="20"/>
    </location>
</feature>
<protein>
    <recommendedName>
        <fullName evidence="5">Extracellular membrane protein CFEM domain-containing protein</fullName>
    </recommendedName>
</protein>
<keyword evidence="4" id="KW-1185">Reference proteome</keyword>
<dbReference type="Proteomes" id="UP000275078">
    <property type="component" value="Unassembled WGS sequence"/>
</dbReference>
<feature type="chain" id="PRO_5018013774" description="Extracellular membrane protein CFEM domain-containing protein" evidence="2">
    <location>
        <begin position="21"/>
        <end position="226"/>
    </location>
</feature>
<name>A0A3N4I625_ASCIM</name>
<organism evidence="3 4">
    <name type="scientific">Ascobolus immersus RN42</name>
    <dbReference type="NCBI Taxonomy" id="1160509"/>
    <lineage>
        <taxon>Eukaryota</taxon>
        <taxon>Fungi</taxon>
        <taxon>Dikarya</taxon>
        <taxon>Ascomycota</taxon>
        <taxon>Pezizomycotina</taxon>
        <taxon>Pezizomycetes</taxon>
        <taxon>Pezizales</taxon>
        <taxon>Ascobolaceae</taxon>
        <taxon>Ascobolus</taxon>
    </lineage>
</organism>
<feature type="region of interest" description="Disordered" evidence="1">
    <location>
        <begin position="174"/>
        <end position="204"/>
    </location>
</feature>
<sequence length="226" mass="24670">MQFSRNTILALSTFFLTASAQILQDITLANPDFQTAINDLFEALPECSYACLALESGIAPVVLEECFGDEKTMYGNDSLACACSKVKDFDGILKKTQTCLTKEEFTDEKGCKLDDKALKAYDLASKRLGTACAKQIELYPNGLKMNTTIERNGTVLNGPTELERLDNGTVVVVDQDKKNEEKKDDKDEKDENKEDKDDGKDSGSAVFTVSSVLLGLGFFAATTLGL</sequence>
<gene>
    <name evidence="3" type="ORF">BJ508DRAFT_326967</name>
</gene>